<reference evidence="2 3" key="1">
    <citation type="submission" date="2023-06" db="EMBL/GenBank/DDBJ databases">
        <title>Identification and characterization of horizontal gene transfer across gut microbiota members of farm animals based on homology search.</title>
        <authorList>
            <person name="Schwarzerova J."/>
            <person name="Nykrynova M."/>
            <person name="Jureckova K."/>
            <person name="Cejkova D."/>
            <person name="Rychlik I."/>
        </authorList>
    </citation>
    <scope>NUCLEOTIDE SEQUENCE [LARGE SCALE GENOMIC DNA]</scope>
    <source>
        <strain evidence="2 3">ET340</strain>
    </source>
</reference>
<dbReference type="EMBL" id="JAUDCL010000026">
    <property type="protein sequence ID" value="MDM8202063.1"/>
    <property type="molecule type" value="Genomic_DNA"/>
</dbReference>
<evidence type="ECO:0000313" key="2">
    <source>
        <dbReference type="EMBL" id="MDM8202063.1"/>
    </source>
</evidence>
<feature type="transmembrane region" description="Helical" evidence="1">
    <location>
        <begin position="78"/>
        <end position="98"/>
    </location>
</feature>
<feature type="transmembrane region" description="Helical" evidence="1">
    <location>
        <begin position="188"/>
        <end position="208"/>
    </location>
</feature>
<keyword evidence="1" id="KW-0812">Transmembrane</keyword>
<evidence type="ECO:0000256" key="1">
    <source>
        <dbReference type="SAM" id="Phobius"/>
    </source>
</evidence>
<dbReference type="Proteomes" id="UP001529380">
    <property type="component" value="Unassembled WGS sequence"/>
</dbReference>
<organism evidence="2 3">
    <name type="scientific">Allofournierella massiliensis</name>
    <dbReference type="NCBI Taxonomy" id="1650663"/>
    <lineage>
        <taxon>Bacteria</taxon>
        <taxon>Bacillati</taxon>
        <taxon>Bacillota</taxon>
        <taxon>Clostridia</taxon>
        <taxon>Eubacteriales</taxon>
        <taxon>Oscillospiraceae</taxon>
        <taxon>Allofournierella</taxon>
    </lineage>
</organism>
<feature type="transmembrane region" description="Helical" evidence="1">
    <location>
        <begin position="288"/>
        <end position="308"/>
    </location>
</feature>
<feature type="transmembrane region" description="Helical" evidence="1">
    <location>
        <begin position="260"/>
        <end position="281"/>
    </location>
</feature>
<feature type="transmembrane region" description="Helical" evidence="1">
    <location>
        <begin position="391"/>
        <end position="412"/>
    </location>
</feature>
<dbReference type="RefSeq" id="WP_289600457.1">
    <property type="nucleotide sequence ID" value="NZ_JAUDCL010000026.1"/>
</dbReference>
<keyword evidence="3" id="KW-1185">Reference proteome</keyword>
<feature type="transmembrane region" description="Helical" evidence="1">
    <location>
        <begin position="214"/>
        <end position="231"/>
    </location>
</feature>
<evidence type="ECO:0008006" key="4">
    <source>
        <dbReference type="Google" id="ProtNLM"/>
    </source>
</evidence>
<protein>
    <recommendedName>
        <fullName evidence="4">Dolichyl-phosphate-mannose-protein mannosyltransferase</fullName>
    </recommendedName>
</protein>
<accession>A0ABT7UT40</accession>
<sequence length="617" mass="67051">MTILILIVLAVALALALERPLERTVQVVLAGTALVTYCATLAGHKSSALPVMAVCAGAACLTAVVRCRKAGAGRCVALLIRPGVFALVLAMAAGWLLMRQIRFVMLDDLLHWALFSKQMCGLEAFPEGARLASAYADYPPGAQMLLVFLQIGQPFSHPMLFWGQLLWYTGLTLPLLEKTGEGGRLRQAAAAVGGAVFLLLFPALFNHYYTESLVVEPLMGLMLGCMAYTAWRGRTGPDLLDGLTVSLLACLLVLTKSTGVLYAAAGLLAVAILWRQALFCSKGRARRLAFAGVTVAAAAGLWQSWHWLCAAKGYVSYFTEDAPQAYTLDNLTAFLKGEGLAGQVIPSFLRALAVQPLAKRWGLSALAMLAVVWALACLLPRLRRQELRPVLAVFTLIFVVYAASVCYSYVYLFQEGEALTLSAFSRYIGPLPTGALYLVLGAAVWQYWGRGKPLAWCCAGAAFLACLNWQAPARWLPGAYQTVFEQFMGDQASGVDGILQEAEALHDCLEPTDRVLAITQTSSMDRLGQLLRYALLPNQVEYWSPTECGDSHGLSLRWNEYLVEQGFEYVYCAADGQPTADQEMLTDQAGMPVRSGWLYRVNTEDGAVQLEPVCQPG</sequence>
<feature type="transmembrane region" description="Helical" evidence="1">
    <location>
        <begin position="424"/>
        <end position="445"/>
    </location>
</feature>
<reference evidence="3" key="2">
    <citation type="submission" date="2023-06" db="EMBL/GenBank/DDBJ databases">
        <title>Identification and characterization of horizontal gene transfer across gut microbiota members of farm animals based on homology search.</title>
        <authorList>
            <person name="Zeman M."/>
            <person name="Kubasova T."/>
            <person name="Jahodarova E."/>
            <person name="Nykrynova M."/>
            <person name="Rychlik I."/>
        </authorList>
    </citation>
    <scope>NUCLEOTIDE SEQUENCE [LARGE SCALE GENOMIC DNA]</scope>
    <source>
        <strain evidence="3">ET340</strain>
    </source>
</reference>
<reference evidence="2 3" key="3">
    <citation type="submission" date="2023-06" db="EMBL/GenBank/DDBJ databases">
        <authorList>
            <person name="Zeman M."/>
            <person name="Kubasova T."/>
            <person name="Jahodarova E."/>
            <person name="Nykrynova M."/>
            <person name="Rychlik I."/>
        </authorList>
    </citation>
    <scope>NUCLEOTIDE SEQUENCE [LARGE SCALE GENOMIC DNA]</scope>
    <source>
        <strain evidence="2 3">ET340</strain>
    </source>
</reference>
<feature type="transmembrane region" description="Helical" evidence="1">
    <location>
        <begin position="361"/>
        <end position="379"/>
    </location>
</feature>
<feature type="transmembrane region" description="Helical" evidence="1">
    <location>
        <begin position="47"/>
        <end position="66"/>
    </location>
</feature>
<name>A0ABT7UT40_9FIRM</name>
<comment type="caution">
    <text evidence="2">The sequence shown here is derived from an EMBL/GenBank/DDBJ whole genome shotgun (WGS) entry which is preliminary data.</text>
</comment>
<keyword evidence="1" id="KW-1133">Transmembrane helix</keyword>
<proteinExistence type="predicted"/>
<gene>
    <name evidence="2" type="ORF">QUW08_12290</name>
</gene>
<keyword evidence="1" id="KW-0472">Membrane</keyword>
<evidence type="ECO:0000313" key="3">
    <source>
        <dbReference type="Proteomes" id="UP001529380"/>
    </source>
</evidence>